<sequence length="278" mass="30095">MLYLRNFGAGLYCLLSLAATCNAADLSLKGAENSALNFSLWNKDFSVWSKLDFAKNGLSVPLYDGGSSASIGLGANSTAISPNGKYAIIQRTVFGELHDSEKVTSTEKNYCDMISMDSGCVLLSRPAEACSGSWKEGTWSTDGGETIKPQLETISPKELIKSTSVIGEAASRAAAIKDQMFMGGDSYMSCYSPEKNTQSLNDLGFYLAQAGDDASALKIYRGLESVGQRTVLMLNIADSLWNMKKTTEAVGYYKKYTDAMNAAGKSKKIPMRVFERIK</sequence>
<reference evidence="2 3" key="1">
    <citation type="submission" date="2020-05" db="EMBL/GenBank/DDBJ databases">
        <title>Genetic diversity of Pseudomonas cichorii.</title>
        <authorList>
            <person name="Tani S."/>
            <person name="Yagi H."/>
            <person name="Hashimoto S."/>
            <person name="Iiyama K."/>
            <person name="Furuya N."/>
        </authorList>
    </citation>
    <scope>NUCLEOTIDE SEQUENCE [LARGE SCALE GENOMIC DNA]</scope>
    <source>
        <strain evidence="2 3">LMG 2162</strain>
    </source>
</reference>
<dbReference type="GeneID" id="93659261"/>
<evidence type="ECO:0000313" key="2">
    <source>
        <dbReference type="EMBL" id="GFM94655.1"/>
    </source>
</evidence>
<comment type="caution">
    <text evidence="2">The sequence shown here is derived from an EMBL/GenBank/DDBJ whole genome shotgun (WGS) entry which is preliminary data.</text>
</comment>
<keyword evidence="1" id="KW-0732">Signal</keyword>
<evidence type="ECO:0000256" key="1">
    <source>
        <dbReference type="SAM" id="SignalP"/>
    </source>
</evidence>
<feature type="signal peptide" evidence="1">
    <location>
        <begin position="1"/>
        <end position="23"/>
    </location>
</feature>
<keyword evidence="3" id="KW-1185">Reference proteome</keyword>
<dbReference type="Proteomes" id="UP000614982">
    <property type="component" value="Unassembled WGS sequence"/>
</dbReference>
<name>A0ABQ1DUH3_PSECI</name>
<protein>
    <recommendedName>
        <fullName evidence="4">Tetratricopeptide repeat protein</fullName>
    </recommendedName>
</protein>
<accession>A0ABQ1DUH3</accession>
<proteinExistence type="predicted"/>
<gene>
    <name evidence="2" type="ORF">PSCICP_46270</name>
</gene>
<organism evidence="2 3">
    <name type="scientific">Pseudomonas cichorii</name>
    <dbReference type="NCBI Taxonomy" id="36746"/>
    <lineage>
        <taxon>Bacteria</taxon>
        <taxon>Pseudomonadati</taxon>
        <taxon>Pseudomonadota</taxon>
        <taxon>Gammaproteobacteria</taxon>
        <taxon>Pseudomonadales</taxon>
        <taxon>Pseudomonadaceae</taxon>
        <taxon>Pseudomonas</taxon>
    </lineage>
</organism>
<evidence type="ECO:0008006" key="4">
    <source>
        <dbReference type="Google" id="ProtNLM"/>
    </source>
</evidence>
<dbReference type="RefSeq" id="WP_025260166.1">
    <property type="nucleotide sequence ID" value="NZ_BLWA01000019.1"/>
</dbReference>
<evidence type="ECO:0000313" key="3">
    <source>
        <dbReference type="Proteomes" id="UP000614982"/>
    </source>
</evidence>
<feature type="chain" id="PRO_5045553442" description="Tetratricopeptide repeat protein" evidence="1">
    <location>
        <begin position="24"/>
        <end position="278"/>
    </location>
</feature>
<dbReference type="EMBL" id="BLWA01000019">
    <property type="protein sequence ID" value="GFM94655.1"/>
    <property type="molecule type" value="Genomic_DNA"/>
</dbReference>